<evidence type="ECO:0000313" key="4">
    <source>
        <dbReference type="Proteomes" id="UP000247498"/>
    </source>
</evidence>
<dbReference type="Proteomes" id="UP000247498">
    <property type="component" value="Unassembled WGS sequence"/>
</dbReference>
<evidence type="ECO:0000259" key="2">
    <source>
        <dbReference type="Pfam" id="PF06294"/>
    </source>
</evidence>
<protein>
    <recommendedName>
        <fullName evidence="2">CH-like domain-containing protein</fullName>
    </recommendedName>
</protein>
<dbReference type="GO" id="GO:0008017">
    <property type="term" value="F:microtubule binding"/>
    <property type="evidence" value="ECO:0007669"/>
    <property type="project" value="TreeGrafter"/>
</dbReference>
<dbReference type="EMBL" id="BDRX01000114">
    <property type="protein sequence ID" value="GBF98011.1"/>
    <property type="molecule type" value="Genomic_DNA"/>
</dbReference>
<feature type="compositionally biased region" description="Polar residues" evidence="1">
    <location>
        <begin position="19"/>
        <end position="30"/>
    </location>
</feature>
<dbReference type="AlphaFoldDB" id="A0A2V0PDT3"/>
<dbReference type="OrthoDB" id="62528at2759"/>
<dbReference type="PANTHER" id="PTHR12509:SF8">
    <property type="entry name" value="SPERMATOGENESIS-ASSOCIATED PROTEIN 4"/>
    <property type="match status" value="1"/>
</dbReference>
<keyword evidence="4" id="KW-1185">Reference proteome</keyword>
<feature type="compositionally biased region" description="Pro residues" evidence="1">
    <location>
        <begin position="1"/>
        <end position="14"/>
    </location>
</feature>
<organism evidence="3 4">
    <name type="scientific">Raphidocelis subcapitata</name>
    <dbReference type="NCBI Taxonomy" id="307507"/>
    <lineage>
        <taxon>Eukaryota</taxon>
        <taxon>Viridiplantae</taxon>
        <taxon>Chlorophyta</taxon>
        <taxon>core chlorophytes</taxon>
        <taxon>Chlorophyceae</taxon>
        <taxon>CS clade</taxon>
        <taxon>Sphaeropleales</taxon>
        <taxon>Selenastraceae</taxon>
        <taxon>Raphidocelis</taxon>
    </lineage>
</organism>
<dbReference type="Pfam" id="PF06294">
    <property type="entry name" value="CH_2"/>
    <property type="match status" value="1"/>
</dbReference>
<accession>A0A2V0PDT3</accession>
<feature type="region of interest" description="Disordered" evidence="1">
    <location>
        <begin position="1"/>
        <end position="65"/>
    </location>
</feature>
<dbReference type="InterPro" id="IPR010441">
    <property type="entry name" value="CH_2"/>
</dbReference>
<feature type="domain" description="CH-like" evidence="2">
    <location>
        <begin position="75"/>
        <end position="169"/>
    </location>
</feature>
<evidence type="ECO:0000256" key="1">
    <source>
        <dbReference type="SAM" id="MobiDB-lite"/>
    </source>
</evidence>
<reference evidence="3 4" key="1">
    <citation type="journal article" date="2018" name="Sci. Rep.">
        <title>Raphidocelis subcapitata (=Pseudokirchneriella subcapitata) provides an insight into genome evolution and environmental adaptations in the Sphaeropleales.</title>
        <authorList>
            <person name="Suzuki S."/>
            <person name="Yamaguchi H."/>
            <person name="Nakajima N."/>
            <person name="Kawachi M."/>
        </authorList>
    </citation>
    <scope>NUCLEOTIDE SEQUENCE [LARGE SCALE GENOMIC DNA]</scope>
    <source>
        <strain evidence="3 4">NIES-35</strain>
    </source>
</reference>
<comment type="caution">
    <text evidence="3">The sequence shown here is derived from an EMBL/GenBank/DDBJ whole genome shotgun (WGS) entry which is preliminary data.</text>
</comment>
<proteinExistence type="predicted"/>
<gene>
    <name evidence="3" type="ORF">Rsub_11122</name>
</gene>
<evidence type="ECO:0000313" key="3">
    <source>
        <dbReference type="EMBL" id="GBF98011.1"/>
    </source>
</evidence>
<feature type="compositionally biased region" description="Gly residues" evidence="1">
    <location>
        <begin position="39"/>
        <end position="58"/>
    </location>
</feature>
<dbReference type="GO" id="GO:0051493">
    <property type="term" value="P:regulation of cytoskeleton organization"/>
    <property type="evidence" value="ECO:0007669"/>
    <property type="project" value="TreeGrafter"/>
</dbReference>
<dbReference type="Gene3D" id="1.10.418.10">
    <property type="entry name" value="Calponin-like domain"/>
    <property type="match status" value="1"/>
</dbReference>
<dbReference type="InterPro" id="IPR052111">
    <property type="entry name" value="Spermatogenesis_Ciliary_MAP"/>
</dbReference>
<dbReference type="InParanoid" id="A0A2V0PDT3"/>
<dbReference type="STRING" id="307507.A0A2V0PDT3"/>
<dbReference type="InterPro" id="IPR036872">
    <property type="entry name" value="CH_dom_sf"/>
</dbReference>
<dbReference type="GO" id="GO:0005930">
    <property type="term" value="C:axoneme"/>
    <property type="evidence" value="ECO:0007669"/>
    <property type="project" value="TreeGrafter"/>
</dbReference>
<dbReference type="PANTHER" id="PTHR12509">
    <property type="entry name" value="SPERMATOGENESIS-ASSOCIATED 4-RELATED"/>
    <property type="match status" value="1"/>
</dbReference>
<sequence length="252" mass="25018">MPSPGAAPPLPPPAIAAATSTGLPIRTTLSRPPRSRECSGGGGASGGGGGGGGGGAGVWGYVPRPGSPPPAPAVLRFVQSLDLSHAITSPRRDLQNGYLVAEMLARIYPGELRMTSFANAAGGAARRDNWQQILALARRKGLPLSQGLADGTMRGDHGSALALLERLYEAVTGKKVQRMPRLSDALGIDAAAAAAPLSALSFGDAAADAGALRAMRPAAAGGAPSFGAPEVQAVGDAMALRRKFGGGGGGGS</sequence>
<name>A0A2V0PDT3_9CHLO</name>